<dbReference type="Gene3D" id="3.30.710.10">
    <property type="entry name" value="Potassium Channel Kv1.1, Chain A"/>
    <property type="match status" value="1"/>
</dbReference>
<comment type="caution">
    <text evidence="4">The sequence shown here is derived from an EMBL/GenBank/DDBJ whole genome shotgun (WGS) entry which is preliminary data.</text>
</comment>
<dbReference type="SMART" id="SM00225">
    <property type="entry name" value="BTB"/>
    <property type="match status" value="1"/>
</dbReference>
<dbReference type="SUPFAM" id="SSF54695">
    <property type="entry name" value="POZ domain"/>
    <property type="match status" value="1"/>
</dbReference>
<evidence type="ECO:0000259" key="2">
    <source>
        <dbReference type="PROSITE" id="PS50097"/>
    </source>
</evidence>
<dbReference type="AlphaFoldDB" id="A0A2A2LWI9"/>
<dbReference type="STRING" id="2018661.A0A2A2LWI9"/>
<dbReference type="InterPro" id="IPR002083">
    <property type="entry name" value="MATH/TRAF_dom"/>
</dbReference>
<feature type="region of interest" description="Disordered" evidence="1">
    <location>
        <begin position="1"/>
        <end position="132"/>
    </location>
</feature>
<gene>
    <name evidence="4" type="ORF">WR25_13249</name>
</gene>
<evidence type="ECO:0000259" key="3">
    <source>
        <dbReference type="PROSITE" id="PS50144"/>
    </source>
</evidence>
<dbReference type="InterPro" id="IPR011333">
    <property type="entry name" value="SKP1/BTB/POZ_sf"/>
</dbReference>
<protein>
    <recommendedName>
        <fullName evidence="6">BTB domain-containing protein</fullName>
    </recommendedName>
</protein>
<dbReference type="InterPro" id="IPR000210">
    <property type="entry name" value="BTB/POZ_dom"/>
</dbReference>
<organism evidence="4 5">
    <name type="scientific">Diploscapter pachys</name>
    <dbReference type="NCBI Taxonomy" id="2018661"/>
    <lineage>
        <taxon>Eukaryota</taxon>
        <taxon>Metazoa</taxon>
        <taxon>Ecdysozoa</taxon>
        <taxon>Nematoda</taxon>
        <taxon>Chromadorea</taxon>
        <taxon>Rhabditida</taxon>
        <taxon>Rhabditina</taxon>
        <taxon>Rhabditomorpha</taxon>
        <taxon>Rhabditoidea</taxon>
        <taxon>Rhabditidae</taxon>
        <taxon>Diploscapter</taxon>
    </lineage>
</organism>
<feature type="domain" description="BTB" evidence="2">
    <location>
        <begin position="280"/>
        <end position="347"/>
    </location>
</feature>
<feature type="compositionally biased region" description="Polar residues" evidence="1">
    <location>
        <begin position="81"/>
        <end position="110"/>
    </location>
</feature>
<feature type="domain" description="MATH" evidence="3">
    <location>
        <begin position="129"/>
        <end position="256"/>
    </location>
</feature>
<dbReference type="SUPFAM" id="SSF49599">
    <property type="entry name" value="TRAF domain-like"/>
    <property type="match status" value="1"/>
</dbReference>
<dbReference type="SMART" id="SM00061">
    <property type="entry name" value="MATH"/>
    <property type="match status" value="1"/>
</dbReference>
<dbReference type="PANTHER" id="PTHR47022:SF1">
    <property type="entry name" value="BTB AND MATH DOMAIN-CONTAINING PROTEIN 36-RELATED"/>
    <property type="match status" value="1"/>
</dbReference>
<sequence length="441" mass="50156">MSDDNGGNGSHASAGSIWNQDERRGAREGAQEADRPRRLNEAGGQRESAENGGEGNAWAPNQAGSSGNLARRNEPGPAPGQGTQKRLFANSTYSPQVVGTNESAPDNQPSACDDPNSHQSHLRRGNKTEGSIKLQIPKVGELNKKTTSSFHLIANLPWRLAAKTECSKRTSQVKFFSVYIDCNPESESTLWSCEAIVEFRLLSQRADQPHFSREFTNRFNFNSNNWGFPSFMEWTDLLNPDRGYIRSDKIMIEANITVQRVVGFRCSPHFEFYAQEPDTTDITLLIDGKKLHVSKTYLALYSPVFHAMFYSNFCEKEKKEILLDDVIYEEFVEFLNVIYPSHRPVTAENVEYLLELGDKFEVQFVLDECEKFLQNTKEINTVTKLVWADQYLLSKLQDKCIQSLTSWQDIRRLRPNEEWKNISDSTKAALLEKALKFDKND</sequence>
<evidence type="ECO:0000313" key="4">
    <source>
        <dbReference type="EMBL" id="PAV90569.1"/>
    </source>
</evidence>
<dbReference type="CDD" id="cd18186">
    <property type="entry name" value="BTB_POZ_ZBTB_KLHL-like"/>
    <property type="match status" value="1"/>
</dbReference>
<keyword evidence="5" id="KW-1185">Reference proteome</keyword>
<dbReference type="Proteomes" id="UP000218231">
    <property type="component" value="Unassembled WGS sequence"/>
</dbReference>
<proteinExistence type="predicted"/>
<dbReference type="Gene3D" id="2.60.210.10">
    <property type="entry name" value="Apoptosis, Tumor Necrosis Factor Receptor Associated Protein 2, Chain A"/>
    <property type="match status" value="1"/>
</dbReference>
<dbReference type="Pfam" id="PF00651">
    <property type="entry name" value="BTB"/>
    <property type="match status" value="1"/>
</dbReference>
<dbReference type="EMBL" id="LIAE01006366">
    <property type="protein sequence ID" value="PAV90569.1"/>
    <property type="molecule type" value="Genomic_DNA"/>
</dbReference>
<feature type="compositionally biased region" description="Basic and acidic residues" evidence="1">
    <location>
        <begin position="20"/>
        <end position="40"/>
    </location>
</feature>
<dbReference type="Pfam" id="PF22486">
    <property type="entry name" value="MATH_2"/>
    <property type="match status" value="1"/>
</dbReference>
<reference evidence="4 5" key="1">
    <citation type="journal article" date="2017" name="Curr. Biol.">
        <title>Genome architecture and evolution of a unichromosomal asexual nematode.</title>
        <authorList>
            <person name="Fradin H."/>
            <person name="Zegar C."/>
            <person name="Gutwein M."/>
            <person name="Lucas J."/>
            <person name="Kovtun M."/>
            <person name="Corcoran D."/>
            <person name="Baugh L.R."/>
            <person name="Kiontke K."/>
            <person name="Gunsalus K."/>
            <person name="Fitch D.H."/>
            <person name="Piano F."/>
        </authorList>
    </citation>
    <scope>NUCLEOTIDE SEQUENCE [LARGE SCALE GENOMIC DNA]</scope>
    <source>
        <strain evidence="4">PF1309</strain>
    </source>
</reference>
<evidence type="ECO:0008006" key="6">
    <source>
        <dbReference type="Google" id="ProtNLM"/>
    </source>
</evidence>
<evidence type="ECO:0000256" key="1">
    <source>
        <dbReference type="SAM" id="MobiDB-lite"/>
    </source>
</evidence>
<dbReference type="PROSITE" id="PS50097">
    <property type="entry name" value="BTB"/>
    <property type="match status" value="1"/>
</dbReference>
<evidence type="ECO:0000313" key="5">
    <source>
        <dbReference type="Proteomes" id="UP000218231"/>
    </source>
</evidence>
<name>A0A2A2LWI9_9BILA</name>
<dbReference type="PANTHER" id="PTHR47022">
    <property type="entry name" value="BTB AND MATH DOMAIN-CONTAINING PROTEIN 36-RELATED"/>
    <property type="match status" value="1"/>
</dbReference>
<dbReference type="OrthoDB" id="409824at2759"/>
<accession>A0A2A2LWI9</accession>
<dbReference type="InterPro" id="IPR008974">
    <property type="entry name" value="TRAF-like"/>
</dbReference>
<dbReference type="PROSITE" id="PS50144">
    <property type="entry name" value="MATH"/>
    <property type="match status" value="1"/>
</dbReference>